<keyword evidence="3" id="KW-1185">Reference proteome</keyword>
<dbReference type="EMBL" id="JAAALK010000286">
    <property type="protein sequence ID" value="KAG8062363.1"/>
    <property type="molecule type" value="Genomic_DNA"/>
</dbReference>
<name>A0A8J5SBU0_ZIZPA</name>
<evidence type="ECO:0000313" key="3">
    <source>
        <dbReference type="Proteomes" id="UP000729402"/>
    </source>
</evidence>
<sequence>MIGTMDNYRGLAALYRSRDFKRWVPARRSLHSGDTGQSPPPAWTAGGIMCSRSASWGPGESGDCVREGRRAWTWVCVGPAIARRARPSAYENAHRDAPRYTYPRPTSAIQTLPPPPLASTRRRRTCASPPSRLLLLLR</sequence>
<dbReference type="AlphaFoldDB" id="A0A8J5SBU0"/>
<gene>
    <name evidence="2" type="ORF">GUJ93_ZPchr0003g17741</name>
</gene>
<reference evidence="2" key="2">
    <citation type="submission" date="2021-02" db="EMBL/GenBank/DDBJ databases">
        <authorList>
            <person name="Kimball J.A."/>
            <person name="Haas M.W."/>
            <person name="Macchietto M."/>
            <person name="Kono T."/>
            <person name="Duquette J."/>
            <person name="Shao M."/>
        </authorList>
    </citation>
    <scope>NUCLEOTIDE SEQUENCE</scope>
    <source>
        <tissue evidence="2">Fresh leaf tissue</tissue>
    </source>
</reference>
<evidence type="ECO:0000256" key="1">
    <source>
        <dbReference type="SAM" id="MobiDB-lite"/>
    </source>
</evidence>
<dbReference type="Proteomes" id="UP000729402">
    <property type="component" value="Unassembled WGS sequence"/>
</dbReference>
<accession>A0A8J5SBU0</accession>
<dbReference type="OrthoDB" id="202537at2759"/>
<reference evidence="2" key="1">
    <citation type="journal article" date="2021" name="bioRxiv">
        <title>Whole Genome Assembly and Annotation of Northern Wild Rice, Zizania palustris L., Supports a Whole Genome Duplication in the Zizania Genus.</title>
        <authorList>
            <person name="Haas M."/>
            <person name="Kono T."/>
            <person name="Macchietto M."/>
            <person name="Millas R."/>
            <person name="McGilp L."/>
            <person name="Shao M."/>
            <person name="Duquette J."/>
            <person name="Hirsch C.N."/>
            <person name="Kimball J."/>
        </authorList>
    </citation>
    <scope>NUCLEOTIDE SEQUENCE</scope>
    <source>
        <tissue evidence="2">Fresh leaf tissue</tissue>
    </source>
</reference>
<feature type="region of interest" description="Disordered" evidence="1">
    <location>
        <begin position="87"/>
        <end position="130"/>
    </location>
</feature>
<comment type="caution">
    <text evidence="2">The sequence shown here is derived from an EMBL/GenBank/DDBJ whole genome shotgun (WGS) entry which is preliminary data.</text>
</comment>
<proteinExistence type="predicted"/>
<organism evidence="2 3">
    <name type="scientific">Zizania palustris</name>
    <name type="common">Northern wild rice</name>
    <dbReference type="NCBI Taxonomy" id="103762"/>
    <lineage>
        <taxon>Eukaryota</taxon>
        <taxon>Viridiplantae</taxon>
        <taxon>Streptophyta</taxon>
        <taxon>Embryophyta</taxon>
        <taxon>Tracheophyta</taxon>
        <taxon>Spermatophyta</taxon>
        <taxon>Magnoliopsida</taxon>
        <taxon>Liliopsida</taxon>
        <taxon>Poales</taxon>
        <taxon>Poaceae</taxon>
        <taxon>BOP clade</taxon>
        <taxon>Oryzoideae</taxon>
        <taxon>Oryzeae</taxon>
        <taxon>Zizaniinae</taxon>
        <taxon>Zizania</taxon>
    </lineage>
</organism>
<evidence type="ECO:0000313" key="2">
    <source>
        <dbReference type="EMBL" id="KAG8062363.1"/>
    </source>
</evidence>
<protein>
    <submittedName>
        <fullName evidence="2">Uncharacterized protein</fullName>
    </submittedName>
</protein>